<dbReference type="Proteomes" id="UP000619479">
    <property type="component" value="Unassembled WGS sequence"/>
</dbReference>
<keyword evidence="1" id="KW-0805">Transcription regulation</keyword>
<evidence type="ECO:0000313" key="4">
    <source>
        <dbReference type="EMBL" id="GID63833.1"/>
    </source>
</evidence>
<organism evidence="4 5">
    <name type="scientific">Actinoplanes cyaneus</name>
    <dbReference type="NCBI Taxonomy" id="52696"/>
    <lineage>
        <taxon>Bacteria</taxon>
        <taxon>Bacillati</taxon>
        <taxon>Actinomycetota</taxon>
        <taxon>Actinomycetes</taxon>
        <taxon>Micromonosporales</taxon>
        <taxon>Micromonosporaceae</taxon>
        <taxon>Actinoplanes</taxon>
    </lineage>
</organism>
<dbReference type="PROSITE" id="PS50921">
    <property type="entry name" value="ANTAR"/>
    <property type="match status" value="1"/>
</dbReference>
<dbReference type="SUPFAM" id="SSF55781">
    <property type="entry name" value="GAF domain-like"/>
    <property type="match status" value="1"/>
</dbReference>
<evidence type="ECO:0000256" key="2">
    <source>
        <dbReference type="ARBA" id="ARBA00023163"/>
    </source>
</evidence>
<dbReference type="InterPro" id="IPR005561">
    <property type="entry name" value="ANTAR"/>
</dbReference>
<evidence type="ECO:0000313" key="5">
    <source>
        <dbReference type="Proteomes" id="UP000619479"/>
    </source>
</evidence>
<accession>A0A919M450</accession>
<dbReference type="Gene3D" id="3.30.450.40">
    <property type="match status" value="1"/>
</dbReference>
<dbReference type="InterPro" id="IPR011006">
    <property type="entry name" value="CheY-like_superfamily"/>
</dbReference>
<protein>
    <recommendedName>
        <fullName evidence="3">ANTAR domain-containing protein</fullName>
    </recommendedName>
</protein>
<evidence type="ECO:0000259" key="3">
    <source>
        <dbReference type="PROSITE" id="PS50921"/>
    </source>
</evidence>
<keyword evidence="2" id="KW-0804">Transcription</keyword>
<name>A0A919M450_9ACTN</name>
<dbReference type="Pfam" id="PF03861">
    <property type="entry name" value="ANTAR"/>
    <property type="match status" value="1"/>
</dbReference>
<dbReference type="EMBL" id="BOMH01000013">
    <property type="protein sequence ID" value="GID63833.1"/>
    <property type="molecule type" value="Genomic_DNA"/>
</dbReference>
<dbReference type="SUPFAM" id="SSF52172">
    <property type="entry name" value="CheY-like"/>
    <property type="match status" value="1"/>
</dbReference>
<gene>
    <name evidence="4" type="ORF">Acy02nite_17140</name>
</gene>
<dbReference type="Gene3D" id="1.10.10.10">
    <property type="entry name" value="Winged helix-like DNA-binding domain superfamily/Winged helix DNA-binding domain"/>
    <property type="match status" value="1"/>
</dbReference>
<dbReference type="AlphaFoldDB" id="A0A919M450"/>
<evidence type="ECO:0000256" key="1">
    <source>
        <dbReference type="ARBA" id="ARBA00023015"/>
    </source>
</evidence>
<dbReference type="InterPro" id="IPR029016">
    <property type="entry name" value="GAF-like_dom_sf"/>
</dbReference>
<dbReference type="GO" id="GO:0003723">
    <property type="term" value="F:RNA binding"/>
    <property type="evidence" value="ECO:0007669"/>
    <property type="project" value="InterPro"/>
</dbReference>
<dbReference type="SMART" id="SM01012">
    <property type="entry name" value="ANTAR"/>
    <property type="match status" value="1"/>
</dbReference>
<comment type="caution">
    <text evidence="4">The sequence shown here is derived from an EMBL/GenBank/DDBJ whole genome shotgun (WGS) entry which is preliminary data.</text>
</comment>
<reference evidence="4" key="1">
    <citation type="submission" date="2021-01" db="EMBL/GenBank/DDBJ databases">
        <title>Whole genome shotgun sequence of Actinoplanes cyaneus NBRC 14990.</title>
        <authorList>
            <person name="Komaki H."/>
            <person name="Tamura T."/>
        </authorList>
    </citation>
    <scope>NUCLEOTIDE SEQUENCE</scope>
    <source>
        <strain evidence="4">NBRC 14990</strain>
    </source>
</reference>
<keyword evidence="5" id="KW-1185">Reference proteome</keyword>
<proteinExistence type="predicted"/>
<feature type="domain" description="ANTAR" evidence="3">
    <location>
        <begin position="50"/>
        <end position="111"/>
    </location>
</feature>
<dbReference type="InterPro" id="IPR036388">
    <property type="entry name" value="WH-like_DNA-bd_sf"/>
</dbReference>
<dbReference type="RefSeq" id="WP_425548194.1">
    <property type="nucleotide sequence ID" value="NZ_BAAAUC010000027.1"/>
</dbReference>
<sequence>MSVGLPVHESAAGALNIYATEPRAFDDDAVALAQTFAGYAAVAMANVHLYDSQAALAHHMQTAMAGRAVIEQAKGIVMGERHCSADEAFQLLVKLSQGTNRKLRDVAQALVDRAAGNG</sequence>